<name>A0A131ZYZ2_SARSC</name>
<gene>
    <name evidence="1" type="ORF">QR98_0017710</name>
</gene>
<reference evidence="1 2" key="1">
    <citation type="journal article" date="2015" name="Parasit. Vectors">
        <title>Draft genome of the scabies mite.</title>
        <authorList>
            <person name="Rider S.D.Jr."/>
            <person name="Morgan M.S."/>
            <person name="Arlian L.G."/>
        </authorList>
    </citation>
    <scope>NUCLEOTIDE SEQUENCE [LARGE SCALE GENOMIC DNA]</scope>
    <source>
        <strain evidence="1">Arlian Lab</strain>
    </source>
</reference>
<protein>
    <submittedName>
        <fullName evidence="1">Uncharacterized protein</fullName>
    </submittedName>
</protein>
<dbReference type="VEuPathDB" id="VectorBase:SSCA008485"/>
<proteinExistence type="predicted"/>
<accession>A0A131ZYZ2</accession>
<evidence type="ECO:0000313" key="2">
    <source>
        <dbReference type="Proteomes" id="UP000616769"/>
    </source>
</evidence>
<evidence type="ECO:0000313" key="1">
    <source>
        <dbReference type="EMBL" id="KPM03340.1"/>
    </source>
</evidence>
<comment type="caution">
    <text evidence="1">The sequence shown here is derived from an EMBL/GenBank/DDBJ whole genome shotgun (WGS) entry which is preliminary data.</text>
</comment>
<dbReference type="Proteomes" id="UP000616769">
    <property type="component" value="Unassembled WGS sequence"/>
</dbReference>
<dbReference type="EMBL" id="JXLN01004684">
    <property type="protein sequence ID" value="KPM03340.1"/>
    <property type="molecule type" value="Genomic_DNA"/>
</dbReference>
<organism evidence="1 2">
    <name type="scientific">Sarcoptes scabiei</name>
    <name type="common">Itch mite</name>
    <name type="synonym">Acarus scabiei</name>
    <dbReference type="NCBI Taxonomy" id="52283"/>
    <lineage>
        <taxon>Eukaryota</taxon>
        <taxon>Metazoa</taxon>
        <taxon>Ecdysozoa</taxon>
        <taxon>Arthropoda</taxon>
        <taxon>Chelicerata</taxon>
        <taxon>Arachnida</taxon>
        <taxon>Acari</taxon>
        <taxon>Acariformes</taxon>
        <taxon>Sarcoptiformes</taxon>
        <taxon>Astigmata</taxon>
        <taxon>Psoroptidia</taxon>
        <taxon>Sarcoptoidea</taxon>
        <taxon>Sarcoptidae</taxon>
        <taxon>Sarcoptinae</taxon>
        <taxon>Sarcoptes</taxon>
    </lineage>
</organism>
<sequence>MDVIGYSLRLIDSFTYRSRSVSNQVLVRIKPFECDDDDDDDGGCGGAGCAFNSDFKQSVSVK</sequence>
<dbReference type="AlphaFoldDB" id="A0A131ZYZ2"/>